<name>A0A0W0SWJ1_9GAMM</name>
<dbReference type="EMBL" id="LNXY01000020">
    <property type="protein sequence ID" value="KTC87728.1"/>
    <property type="molecule type" value="Genomic_DNA"/>
</dbReference>
<organism evidence="2 3">
    <name type="scientific">Legionella drozanskii LLAP-1</name>
    <dbReference type="NCBI Taxonomy" id="1212489"/>
    <lineage>
        <taxon>Bacteria</taxon>
        <taxon>Pseudomonadati</taxon>
        <taxon>Pseudomonadota</taxon>
        <taxon>Gammaproteobacteria</taxon>
        <taxon>Legionellales</taxon>
        <taxon>Legionellaceae</taxon>
        <taxon>Legionella</taxon>
    </lineage>
</organism>
<proteinExistence type="predicted"/>
<protein>
    <submittedName>
        <fullName evidence="2">Uncharacterized protein</fullName>
    </submittedName>
</protein>
<evidence type="ECO:0000313" key="2">
    <source>
        <dbReference type="EMBL" id="KTC87728.1"/>
    </source>
</evidence>
<keyword evidence="3" id="KW-1185">Reference proteome</keyword>
<evidence type="ECO:0000313" key="3">
    <source>
        <dbReference type="Proteomes" id="UP000054736"/>
    </source>
</evidence>
<comment type="caution">
    <text evidence="2">The sequence shown here is derived from an EMBL/GenBank/DDBJ whole genome shotgun (WGS) entry which is preliminary data.</text>
</comment>
<dbReference type="RefSeq" id="WP_058495644.1">
    <property type="nucleotide sequence ID" value="NZ_CAAAIU010000002.1"/>
</dbReference>
<reference evidence="2 3" key="1">
    <citation type="submission" date="2015-11" db="EMBL/GenBank/DDBJ databases">
        <title>Genomic analysis of 38 Legionella species identifies large and diverse effector repertoires.</title>
        <authorList>
            <person name="Burstein D."/>
            <person name="Amaro F."/>
            <person name="Zusman T."/>
            <person name="Lifshitz Z."/>
            <person name="Cohen O."/>
            <person name="Gilbert J.A."/>
            <person name="Pupko T."/>
            <person name="Shuman H.A."/>
            <person name="Segal G."/>
        </authorList>
    </citation>
    <scope>NUCLEOTIDE SEQUENCE [LARGE SCALE GENOMIC DNA]</scope>
    <source>
        <strain evidence="2 3">ATCC 700990</strain>
    </source>
</reference>
<evidence type="ECO:0000256" key="1">
    <source>
        <dbReference type="SAM" id="MobiDB-lite"/>
    </source>
</evidence>
<accession>A0A0W0SWJ1</accession>
<feature type="region of interest" description="Disordered" evidence="1">
    <location>
        <begin position="231"/>
        <end position="250"/>
    </location>
</feature>
<feature type="region of interest" description="Disordered" evidence="1">
    <location>
        <begin position="75"/>
        <end position="99"/>
    </location>
</feature>
<feature type="compositionally biased region" description="Basic residues" evidence="1">
    <location>
        <begin position="85"/>
        <end position="94"/>
    </location>
</feature>
<dbReference type="PATRIC" id="fig|1212489.4.peg.1419"/>
<sequence length="312" mass="35418">MMKRKHEQKNRLQKQSLFERFPNAEDREEYLSGAAAGRMAAKHEFKKTKGFCLKSPPYQLGYQETYDRVKANQEVNNPVSLDQKPKHKRGKKGAKWSLVSVSPRSEQEKSLESSIPLIDCKPCFAAQEELQSRFVHSQSLSSMSSDNSVGFFTTKDYQGKNDLEINAVNNFEEETELLNILEELDFQMRAPTDSSELKSLTSDNSIEFFNAEDYPEKNDLETNTGNFEEQEGLSETLGEHDSQNRSQANSSNLTFSEMKSPLSSKLPTSSLSSKWDQSILLAPRSHSLFSSSIPESSSIEEKRLTDSEEYSF</sequence>
<dbReference type="AlphaFoldDB" id="A0A0W0SWJ1"/>
<dbReference type="Proteomes" id="UP000054736">
    <property type="component" value="Unassembled WGS sequence"/>
</dbReference>
<feature type="region of interest" description="Disordered" evidence="1">
    <location>
        <begin position="289"/>
        <end position="312"/>
    </location>
</feature>
<gene>
    <name evidence="2" type="ORF">Ldro_1347</name>
</gene>